<evidence type="ECO:0000256" key="1">
    <source>
        <dbReference type="SAM" id="SignalP"/>
    </source>
</evidence>
<dbReference type="SUPFAM" id="SSF54427">
    <property type="entry name" value="NTF2-like"/>
    <property type="match status" value="1"/>
</dbReference>
<organism evidence="2 3">
    <name type="scientific">Tothia fuscella</name>
    <dbReference type="NCBI Taxonomy" id="1048955"/>
    <lineage>
        <taxon>Eukaryota</taxon>
        <taxon>Fungi</taxon>
        <taxon>Dikarya</taxon>
        <taxon>Ascomycota</taxon>
        <taxon>Pezizomycotina</taxon>
        <taxon>Dothideomycetes</taxon>
        <taxon>Pleosporomycetidae</taxon>
        <taxon>Venturiales</taxon>
        <taxon>Cylindrosympodiaceae</taxon>
        <taxon>Tothia</taxon>
    </lineage>
</organism>
<protein>
    <recommendedName>
        <fullName evidence="4">SnoaL-like domain-containing protein</fullName>
    </recommendedName>
</protein>
<evidence type="ECO:0000313" key="3">
    <source>
        <dbReference type="Proteomes" id="UP000800235"/>
    </source>
</evidence>
<feature type="chain" id="PRO_5040148272" description="SnoaL-like domain-containing protein" evidence="1">
    <location>
        <begin position="19"/>
        <end position="166"/>
    </location>
</feature>
<dbReference type="Proteomes" id="UP000800235">
    <property type="component" value="Unassembled WGS sequence"/>
</dbReference>
<sequence length="166" mass="18304">MKLTSISSLLPLCALTAAQLPAGPNCPSRTVTPSEQLTIFKSFVRKFYVEKNVPAAFTDHVAESYIQHNPNFLSGRQVASDGLSKYLPALNITVTKIALFDNHGWVLVKQTKEGEGEKGYTAVVDVFRMEGSCVVEHWDVIQQRARNASFVNPLAIFDGQNYTNAV</sequence>
<accession>A0A9P4NGV6</accession>
<dbReference type="InterPro" id="IPR032710">
    <property type="entry name" value="NTF2-like_dom_sf"/>
</dbReference>
<dbReference type="AlphaFoldDB" id="A0A9P4NGV6"/>
<keyword evidence="3" id="KW-1185">Reference proteome</keyword>
<comment type="caution">
    <text evidence="2">The sequence shown here is derived from an EMBL/GenBank/DDBJ whole genome shotgun (WGS) entry which is preliminary data.</text>
</comment>
<feature type="signal peptide" evidence="1">
    <location>
        <begin position="1"/>
        <end position="18"/>
    </location>
</feature>
<reference evidence="2" key="1">
    <citation type="journal article" date="2020" name="Stud. Mycol.">
        <title>101 Dothideomycetes genomes: a test case for predicting lifestyles and emergence of pathogens.</title>
        <authorList>
            <person name="Haridas S."/>
            <person name="Albert R."/>
            <person name="Binder M."/>
            <person name="Bloem J."/>
            <person name="Labutti K."/>
            <person name="Salamov A."/>
            <person name="Andreopoulos B."/>
            <person name="Baker S."/>
            <person name="Barry K."/>
            <person name="Bills G."/>
            <person name="Bluhm B."/>
            <person name="Cannon C."/>
            <person name="Castanera R."/>
            <person name="Culley D."/>
            <person name="Daum C."/>
            <person name="Ezra D."/>
            <person name="Gonzalez J."/>
            <person name="Henrissat B."/>
            <person name="Kuo A."/>
            <person name="Liang C."/>
            <person name="Lipzen A."/>
            <person name="Lutzoni F."/>
            <person name="Magnuson J."/>
            <person name="Mondo S."/>
            <person name="Nolan M."/>
            <person name="Ohm R."/>
            <person name="Pangilinan J."/>
            <person name="Park H.-J."/>
            <person name="Ramirez L."/>
            <person name="Alfaro M."/>
            <person name="Sun H."/>
            <person name="Tritt A."/>
            <person name="Yoshinaga Y."/>
            <person name="Zwiers L.-H."/>
            <person name="Turgeon B."/>
            <person name="Goodwin S."/>
            <person name="Spatafora J."/>
            <person name="Crous P."/>
            <person name="Grigoriev I."/>
        </authorList>
    </citation>
    <scope>NUCLEOTIDE SEQUENCE</scope>
    <source>
        <strain evidence="2">CBS 130266</strain>
    </source>
</reference>
<dbReference type="Gene3D" id="3.10.450.50">
    <property type="match status" value="1"/>
</dbReference>
<dbReference type="EMBL" id="MU007101">
    <property type="protein sequence ID" value="KAF2421159.1"/>
    <property type="molecule type" value="Genomic_DNA"/>
</dbReference>
<proteinExistence type="predicted"/>
<gene>
    <name evidence="2" type="ORF">EJ08DRAFT_521539</name>
</gene>
<evidence type="ECO:0000313" key="2">
    <source>
        <dbReference type="EMBL" id="KAF2421159.1"/>
    </source>
</evidence>
<name>A0A9P4NGV6_9PEZI</name>
<keyword evidence="1" id="KW-0732">Signal</keyword>
<dbReference type="OrthoDB" id="2820488at2759"/>
<evidence type="ECO:0008006" key="4">
    <source>
        <dbReference type="Google" id="ProtNLM"/>
    </source>
</evidence>